<keyword evidence="7" id="KW-0539">Nucleus</keyword>
<dbReference type="SUPFAM" id="SSF57667">
    <property type="entry name" value="beta-beta-alpha zinc fingers"/>
    <property type="match status" value="3"/>
</dbReference>
<evidence type="ECO:0000256" key="5">
    <source>
        <dbReference type="ARBA" id="ARBA00022833"/>
    </source>
</evidence>
<dbReference type="InterPro" id="IPR050527">
    <property type="entry name" value="Snail/Krueppel_Znf"/>
</dbReference>
<name>A0A1I7ZJI9_9BILA</name>
<feature type="region of interest" description="Disordered" evidence="10">
    <location>
        <begin position="73"/>
        <end position="157"/>
    </location>
</feature>
<feature type="compositionally biased region" description="Basic and acidic residues" evidence="10">
    <location>
        <begin position="137"/>
        <end position="148"/>
    </location>
</feature>
<dbReference type="WBParaSite" id="L893_g27175.t1">
    <property type="protein sequence ID" value="L893_g27175.t1"/>
    <property type="gene ID" value="L893_g27175"/>
</dbReference>
<evidence type="ECO:0000313" key="12">
    <source>
        <dbReference type="Proteomes" id="UP000095287"/>
    </source>
</evidence>
<feature type="domain" description="C2H2-type" evidence="11">
    <location>
        <begin position="215"/>
        <end position="242"/>
    </location>
</feature>
<organism evidence="12 13">
    <name type="scientific">Steinernema glaseri</name>
    <dbReference type="NCBI Taxonomy" id="37863"/>
    <lineage>
        <taxon>Eukaryota</taxon>
        <taxon>Metazoa</taxon>
        <taxon>Ecdysozoa</taxon>
        <taxon>Nematoda</taxon>
        <taxon>Chromadorea</taxon>
        <taxon>Rhabditida</taxon>
        <taxon>Tylenchina</taxon>
        <taxon>Panagrolaimomorpha</taxon>
        <taxon>Strongyloidoidea</taxon>
        <taxon>Steinernematidae</taxon>
        <taxon>Steinernema</taxon>
    </lineage>
</organism>
<evidence type="ECO:0000256" key="9">
    <source>
        <dbReference type="PROSITE-ProRule" id="PRU00042"/>
    </source>
</evidence>
<dbReference type="FunFam" id="3.30.160.60:FF:000202">
    <property type="entry name" value="Zinc finger protein 574"/>
    <property type="match status" value="1"/>
</dbReference>
<evidence type="ECO:0000256" key="2">
    <source>
        <dbReference type="ARBA" id="ARBA00022723"/>
    </source>
</evidence>
<keyword evidence="12" id="KW-1185">Reference proteome</keyword>
<dbReference type="PANTHER" id="PTHR24388">
    <property type="entry name" value="ZINC FINGER PROTEIN"/>
    <property type="match status" value="1"/>
</dbReference>
<dbReference type="GO" id="GO:0000122">
    <property type="term" value="P:negative regulation of transcription by RNA polymerase II"/>
    <property type="evidence" value="ECO:0007669"/>
    <property type="project" value="UniProtKB-ARBA"/>
</dbReference>
<keyword evidence="3" id="KW-0677">Repeat</keyword>
<feature type="domain" description="C2H2-type" evidence="11">
    <location>
        <begin position="158"/>
        <end position="185"/>
    </location>
</feature>
<accession>A0A1I7ZJI9</accession>
<dbReference type="SMART" id="SM00355">
    <property type="entry name" value="ZnF_C2H2"/>
    <property type="match status" value="5"/>
</dbReference>
<protein>
    <submittedName>
        <fullName evidence="13">Transcriptional repressor scratch 1</fullName>
    </submittedName>
</protein>
<evidence type="ECO:0000256" key="1">
    <source>
        <dbReference type="ARBA" id="ARBA00004123"/>
    </source>
</evidence>
<dbReference type="PROSITE" id="PS00028">
    <property type="entry name" value="ZINC_FINGER_C2H2_1"/>
    <property type="match status" value="3"/>
</dbReference>
<evidence type="ECO:0000313" key="13">
    <source>
        <dbReference type="WBParaSite" id="L893_g27175.t1"/>
    </source>
</evidence>
<keyword evidence="4 9" id="KW-0863">Zinc-finger</keyword>
<sequence>MTSAQQIAERDAMNPSALDPWSHLLLLHSQKAPFVPPPLPFLHPPPTVAPSLAHFNALCSLQLCLLANGVSAETAPKEPTSPVKNDPITSAPSPLARPASSFNISSLLDGPRKSPSETTQDGRDTVDYTLDALQCSDGRRKRESEAREGSVGSSGERHVCGECGKSYATSSNLSRHKQTHRPLDSPQAKKCPFCHKVYVSMPAYSMHLLTHKASHKCHLCGKVFSRPWLLQGHIRSHTGQKPFGCSYCGKAFADRSNLRAHMHTHSGVRKHQCSGCGKLFALKSYLNKHMDMACSVAKKV</sequence>
<evidence type="ECO:0000256" key="6">
    <source>
        <dbReference type="ARBA" id="ARBA00023125"/>
    </source>
</evidence>
<evidence type="ECO:0000259" key="11">
    <source>
        <dbReference type="PROSITE" id="PS50157"/>
    </source>
</evidence>
<dbReference type="GO" id="GO:0000981">
    <property type="term" value="F:DNA-binding transcription factor activity, RNA polymerase II-specific"/>
    <property type="evidence" value="ECO:0007669"/>
    <property type="project" value="TreeGrafter"/>
</dbReference>
<proteinExistence type="inferred from homology"/>
<dbReference type="Pfam" id="PF00096">
    <property type="entry name" value="zf-C2H2"/>
    <property type="match status" value="4"/>
</dbReference>
<comment type="similarity">
    <text evidence="8">Belongs to the snail C2H2-type zinc-finger protein family.</text>
</comment>
<evidence type="ECO:0000256" key="3">
    <source>
        <dbReference type="ARBA" id="ARBA00022737"/>
    </source>
</evidence>
<evidence type="ECO:0000256" key="4">
    <source>
        <dbReference type="ARBA" id="ARBA00022771"/>
    </source>
</evidence>
<dbReference type="GO" id="GO:0032502">
    <property type="term" value="P:developmental process"/>
    <property type="evidence" value="ECO:0007669"/>
    <property type="project" value="UniProtKB-ARBA"/>
</dbReference>
<feature type="compositionally biased region" description="Low complexity" evidence="10">
    <location>
        <begin position="90"/>
        <end position="101"/>
    </location>
</feature>
<dbReference type="Proteomes" id="UP000095287">
    <property type="component" value="Unplaced"/>
</dbReference>
<dbReference type="AlphaFoldDB" id="A0A1I7ZJI9"/>
<dbReference type="PANTHER" id="PTHR24388:SF38">
    <property type="entry name" value="PROTEIN SNAIL"/>
    <property type="match status" value="1"/>
</dbReference>
<reference evidence="13" key="1">
    <citation type="submission" date="2016-11" db="UniProtKB">
        <authorList>
            <consortium name="WormBaseParasite"/>
        </authorList>
    </citation>
    <scope>IDENTIFICATION</scope>
</reference>
<keyword evidence="2" id="KW-0479">Metal-binding</keyword>
<evidence type="ECO:0000256" key="7">
    <source>
        <dbReference type="ARBA" id="ARBA00023242"/>
    </source>
</evidence>
<comment type="subcellular location">
    <subcellularLocation>
        <location evidence="1">Nucleus</location>
    </subcellularLocation>
</comment>
<dbReference type="GO" id="GO:0000978">
    <property type="term" value="F:RNA polymerase II cis-regulatory region sequence-specific DNA binding"/>
    <property type="evidence" value="ECO:0007669"/>
    <property type="project" value="TreeGrafter"/>
</dbReference>
<dbReference type="PROSITE" id="PS50157">
    <property type="entry name" value="ZINC_FINGER_C2H2_2"/>
    <property type="match status" value="4"/>
</dbReference>
<feature type="domain" description="C2H2-type" evidence="11">
    <location>
        <begin position="271"/>
        <end position="299"/>
    </location>
</feature>
<feature type="compositionally biased region" description="Basic and acidic residues" evidence="10">
    <location>
        <begin position="110"/>
        <end position="126"/>
    </location>
</feature>
<evidence type="ECO:0000256" key="8">
    <source>
        <dbReference type="ARBA" id="ARBA00037948"/>
    </source>
</evidence>
<dbReference type="Gene3D" id="3.30.160.60">
    <property type="entry name" value="Classic Zinc Finger"/>
    <property type="match status" value="4"/>
</dbReference>
<dbReference type="FunFam" id="3.30.160.60:FF:001465">
    <property type="entry name" value="Zinc finger protein 560"/>
    <property type="match status" value="1"/>
</dbReference>
<dbReference type="InterPro" id="IPR036236">
    <property type="entry name" value="Znf_C2H2_sf"/>
</dbReference>
<dbReference type="GO" id="GO:0008270">
    <property type="term" value="F:zinc ion binding"/>
    <property type="evidence" value="ECO:0007669"/>
    <property type="project" value="UniProtKB-KW"/>
</dbReference>
<evidence type="ECO:0000256" key="10">
    <source>
        <dbReference type="SAM" id="MobiDB-lite"/>
    </source>
</evidence>
<dbReference type="GO" id="GO:0005634">
    <property type="term" value="C:nucleus"/>
    <property type="evidence" value="ECO:0007669"/>
    <property type="project" value="UniProtKB-SubCell"/>
</dbReference>
<feature type="domain" description="C2H2-type" evidence="11">
    <location>
        <begin position="243"/>
        <end position="270"/>
    </location>
</feature>
<dbReference type="FunFam" id="3.30.160.60:FF:000043">
    <property type="entry name" value="Scratch family zinc finger 2"/>
    <property type="match status" value="1"/>
</dbReference>
<keyword evidence="6" id="KW-0238">DNA-binding</keyword>
<dbReference type="InterPro" id="IPR013087">
    <property type="entry name" value="Znf_C2H2_type"/>
</dbReference>
<keyword evidence="5" id="KW-0862">Zinc</keyword>